<accession>A0A0V0RAH2</accession>
<comment type="caution">
    <text evidence="1">The sequence shown here is derived from an EMBL/GenBank/DDBJ whole genome shotgun (WGS) entry which is preliminary data.</text>
</comment>
<proteinExistence type="predicted"/>
<reference evidence="1 2" key="1">
    <citation type="submission" date="2015-01" db="EMBL/GenBank/DDBJ databases">
        <title>Evolution of Trichinella species and genotypes.</title>
        <authorList>
            <person name="Korhonen P.K."/>
            <person name="Edoardo P."/>
            <person name="Giuseppe L.R."/>
            <person name="Gasser R.B."/>
        </authorList>
    </citation>
    <scope>NUCLEOTIDE SEQUENCE [LARGE SCALE GENOMIC DNA]</scope>
    <source>
        <strain evidence="1">ISS37</strain>
    </source>
</reference>
<organism evidence="1 2">
    <name type="scientific">Trichinella nelsoni</name>
    <dbReference type="NCBI Taxonomy" id="6336"/>
    <lineage>
        <taxon>Eukaryota</taxon>
        <taxon>Metazoa</taxon>
        <taxon>Ecdysozoa</taxon>
        <taxon>Nematoda</taxon>
        <taxon>Enoplea</taxon>
        <taxon>Dorylaimia</taxon>
        <taxon>Trichinellida</taxon>
        <taxon>Trichinellidae</taxon>
        <taxon>Trichinella</taxon>
    </lineage>
</organism>
<keyword evidence="2" id="KW-1185">Reference proteome</keyword>
<dbReference type="AlphaFoldDB" id="A0A0V0RAH2"/>
<name>A0A0V0RAH2_9BILA</name>
<protein>
    <submittedName>
        <fullName evidence="1">Uncharacterized protein</fullName>
    </submittedName>
</protein>
<dbReference type="OrthoDB" id="10306127at2759"/>
<evidence type="ECO:0000313" key="2">
    <source>
        <dbReference type="Proteomes" id="UP000054630"/>
    </source>
</evidence>
<sequence>MGPHMSECTSSRTSFDLLVVDLGKGKRHCFPFKQMECHLLSRLARASLIHDLNALVDGATDLGHPALP</sequence>
<dbReference type="Proteomes" id="UP000054630">
    <property type="component" value="Unassembled WGS sequence"/>
</dbReference>
<gene>
    <name evidence="1" type="ORF">T07_7678</name>
</gene>
<dbReference type="EMBL" id="JYDL01002066">
    <property type="protein sequence ID" value="KRX11497.1"/>
    <property type="molecule type" value="Genomic_DNA"/>
</dbReference>
<evidence type="ECO:0000313" key="1">
    <source>
        <dbReference type="EMBL" id="KRX11497.1"/>
    </source>
</evidence>